<dbReference type="InterPro" id="IPR006059">
    <property type="entry name" value="SBP"/>
</dbReference>
<protein>
    <submittedName>
        <fullName evidence="3">Cellobiose-binding protein</fullName>
    </submittedName>
</protein>
<name>A0A543CDG5_9ACTN</name>
<dbReference type="PROSITE" id="PS51257">
    <property type="entry name" value="PROKAR_LIPOPROTEIN"/>
    <property type="match status" value="1"/>
</dbReference>
<dbReference type="Proteomes" id="UP000316096">
    <property type="component" value="Unassembled WGS sequence"/>
</dbReference>
<evidence type="ECO:0000256" key="1">
    <source>
        <dbReference type="SAM" id="MobiDB-lite"/>
    </source>
</evidence>
<evidence type="ECO:0000313" key="3">
    <source>
        <dbReference type="EMBL" id="TQL95119.1"/>
    </source>
</evidence>
<keyword evidence="2" id="KW-0732">Signal</keyword>
<proteinExistence type="predicted"/>
<dbReference type="InterPro" id="IPR050490">
    <property type="entry name" value="Bact_solute-bd_prot1"/>
</dbReference>
<sequence>MRVIRHRGRIALAMMLSATLAAATACAGDDTKSDGGADQKITLNVDDFGTFGYQDLYKQYEAQHPNIKINERNVPKLDDYTPRLQQWIAAGAGAGDVVAIEEGIMVKFKSQPDKFVDLKKYGASSLQGNFIPWKWEGGMSPDGSKLIGLGTDVGSIGLCYRSDLFKKAGLPTDRDAVTKLWPTWDDFIATGKKFTGKVGGDTKFIDSPETYYNTILMQEAGKGSNQTYFDQSNKFVMESNPAVKAAWDETVKMSQAGLANGVQFLSDQWSQALKKDAFATAPCPAWMLGLIKEFGGSGQSGKWDVAGIPGGGGSWGGSWLAVPSQSKHPKEAADLAKFLTSPQGQIGAFKAANNLPSSPQALNDAAVKAFSNPYFNNAPVGKIYGPAATSLKPVYLGADNQEVRQAVEADIRAIAQGKLSPGSGWSKAVSDAKKASGTG</sequence>
<reference evidence="3 4" key="1">
    <citation type="submission" date="2019-06" db="EMBL/GenBank/DDBJ databases">
        <title>Sequencing the genomes of 1000 actinobacteria strains.</title>
        <authorList>
            <person name="Klenk H.-P."/>
        </authorList>
    </citation>
    <scope>NUCLEOTIDE SEQUENCE [LARGE SCALE GENOMIC DNA]</scope>
    <source>
        <strain evidence="3 4">DSM 102200</strain>
    </source>
</reference>
<dbReference type="OrthoDB" id="3226017at2"/>
<feature type="compositionally biased region" description="Basic and acidic residues" evidence="1">
    <location>
        <begin position="430"/>
        <end position="439"/>
    </location>
</feature>
<dbReference type="EMBL" id="VFOZ01000001">
    <property type="protein sequence ID" value="TQL95119.1"/>
    <property type="molecule type" value="Genomic_DNA"/>
</dbReference>
<evidence type="ECO:0000313" key="4">
    <source>
        <dbReference type="Proteomes" id="UP000316096"/>
    </source>
</evidence>
<dbReference type="Gene3D" id="3.40.190.10">
    <property type="entry name" value="Periplasmic binding protein-like II"/>
    <property type="match status" value="1"/>
</dbReference>
<feature type="signal peptide" evidence="2">
    <location>
        <begin position="1"/>
        <end position="27"/>
    </location>
</feature>
<dbReference type="SUPFAM" id="SSF53850">
    <property type="entry name" value="Periplasmic binding protein-like II"/>
    <property type="match status" value="1"/>
</dbReference>
<gene>
    <name evidence="3" type="ORF">FB559_0614</name>
</gene>
<feature type="region of interest" description="Disordered" evidence="1">
    <location>
        <begin position="420"/>
        <end position="439"/>
    </location>
</feature>
<dbReference type="PANTHER" id="PTHR43649:SF32">
    <property type="entry name" value="SUGAR BINDING SECRETED PROTEIN"/>
    <property type="match status" value="1"/>
</dbReference>
<comment type="caution">
    <text evidence="3">The sequence shown here is derived from an EMBL/GenBank/DDBJ whole genome shotgun (WGS) entry which is preliminary data.</text>
</comment>
<accession>A0A543CDG5</accession>
<keyword evidence="4" id="KW-1185">Reference proteome</keyword>
<evidence type="ECO:0000256" key="2">
    <source>
        <dbReference type="SAM" id="SignalP"/>
    </source>
</evidence>
<feature type="chain" id="PRO_5021830401" evidence="2">
    <location>
        <begin position="28"/>
        <end position="439"/>
    </location>
</feature>
<dbReference type="Pfam" id="PF13416">
    <property type="entry name" value="SBP_bac_8"/>
    <property type="match status" value="1"/>
</dbReference>
<dbReference type="PANTHER" id="PTHR43649">
    <property type="entry name" value="ARABINOSE-BINDING PROTEIN-RELATED"/>
    <property type="match status" value="1"/>
</dbReference>
<organism evidence="3 4">
    <name type="scientific">Actinoallomurus bryophytorum</name>
    <dbReference type="NCBI Taxonomy" id="1490222"/>
    <lineage>
        <taxon>Bacteria</taxon>
        <taxon>Bacillati</taxon>
        <taxon>Actinomycetota</taxon>
        <taxon>Actinomycetes</taxon>
        <taxon>Streptosporangiales</taxon>
        <taxon>Thermomonosporaceae</taxon>
        <taxon>Actinoallomurus</taxon>
    </lineage>
</organism>
<dbReference type="RefSeq" id="WP_141952997.1">
    <property type="nucleotide sequence ID" value="NZ_VFOZ01000001.1"/>
</dbReference>
<dbReference type="AlphaFoldDB" id="A0A543CDG5"/>